<proteinExistence type="predicted"/>
<name>A0A2T6BQX5_9BACL</name>
<evidence type="ECO:0000256" key="1">
    <source>
        <dbReference type="SAM" id="MobiDB-lite"/>
    </source>
</evidence>
<comment type="caution">
    <text evidence="2">The sequence shown here is derived from an EMBL/GenBank/DDBJ whole genome shotgun (WGS) entry which is preliminary data.</text>
</comment>
<protein>
    <submittedName>
        <fullName evidence="2">Uncharacterized protein</fullName>
    </submittedName>
</protein>
<dbReference type="RefSeq" id="WP_108024465.1">
    <property type="nucleotide sequence ID" value="NZ_QBKR01000016.1"/>
</dbReference>
<keyword evidence="3" id="KW-1185">Reference proteome</keyword>
<gene>
    <name evidence="2" type="ORF">C8P63_11665</name>
</gene>
<sequence>MDQGRECAGFRRYHPRHSPPLPSDLFSRGVEGDRNPLCVGTGGAVTTEQPKKAVFSQIRLLVLWGTNLPGAGRRIYN</sequence>
<evidence type="ECO:0000313" key="3">
    <source>
        <dbReference type="Proteomes" id="UP000244240"/>
    </source>
</evidence>
<dbReference type="AlphaFoldDB" id="A0A2T6BQX5"/>
<feature type="region of interest" description="Disordered" evidence="1">
    <location>
        <begin position="1"/>
        <end position="28"/>
    </location>
</feature>
<accession>A0A2T6BQX5</accession>
<dbReference type="EMBL" id="QBKR01000016">
    <property type="protein sequence ID" value="PTX58478.1"/>
    <property type="molecule type" value="Genomic_DNA"/>
</dbReference>
<evidence type="ECO:0000313" key="2">
    <source>
        <dbReference type="EMBL" id="PTX58478.1"/>
    </source>
</evidence>
<reference evidence="2 3" key="1">
    <citation type="submission" date="2018-04" db="EMBL/GenBank/DDBJ databases">
        <title>Genomic Encyclopedia of Archaeal and Bacterial Type Strains, Phase II (KMG-II): from individual species to whole genera.</title>
        <authorList>
            <person name="Goeker M."/>
        </authorList>
    </citation>
    <scope>NUCLEOTIDE SEQUENCE [LARGE SCALE GENOMIC DNA]</scope>
    <source>
        <strain evidence="2 3">DSM 45787</strain>
    </source>
</reference>
<dbReference type="Proteomes" id="UP000244240">
    <property type="component" value="Unassembled WGS sequence"/>
</dbReference>
<organism evidence="2 3">
    <name type="scientific">Melghirimyces profundicolus</name>
    <dbReference type="NCBI Taxonomy" id="1242148"/>
    <lineage>
        <taxon>Bacteria</taxon>
        <taxon>Bacillati</taxon>
        <taxon>Bacillota</taxon>
        <taxon>Bacilli</taxon>
        <taxon>Bacillales</taxon>
        <taxon>Thermoactinomycetaceae</taxon>
        <taxon>Melghirimyces</taxon>
    </lineage>
</organism>